<dbReference type="GO" id="GO:0070860">
    <property type="term" value="C:RNA polymerase I core factor complex"/>
    <property type="evidence" value="ECO:0007669"/>
    <property type="project" value="TreeGrafter"/>
</dbReference>
<dbReference type="AlphaFoldDB" id="A0A9P4HL59"/>
<dbReference type="OrthoDB" id="4090074at2759"/>
<dbReference type="PANTHER" id="PTHR28221:SF2">
    <property type="entry name" value="RNA POLYMERASE I-SPECIFIC TRANSCRIPTION INITIATION FACTOR RRN6"/>
    <property type="match status" value="1"/>
</dbReference>
<comment type="caution">
    <text evidence="2">The sequence shown here is derived from an EMBL/GenBank/DDBJ whole genome shotgun (WGS) entry which is preliminary data.</text>
</comment>
<feature type="non-terminal residue" evidence="2">
    <location>
        <position position="436"/>
    </location>
</feature>
<proteinExistence type="predicted"/>
<dbReference type="GO" id="GO:0001179">
    <property type="term" value="F:RNA polymerase I general transcription initiation factor binding"/>
    <property type="evidence" value="ECO:0007669"/>
    <property type="project" value="TreeGrafter"/>
</dbReference>
<accession>A0A9P4HL59</accession>
<dbReference type="PANTHER" id="PTHR28221">
    <property type="entry name" value="RNA POLYMERASE I-SPECIFIC TRANSCRIPTION INITIATION FACTOR RRN6"/>
    <property type="match status" value="1"/>
</dbReference>
<dbReference type="GO" id="GO:0001163">
    <property type="term" value="F:RNA polymerase I transcription regulatory region sequence-specific DNA binding"/>
    <property type="evidence" value="ECO:0007669"/>
    <property type="project" value="TreeGrafter"/>
</dbReference>
<keyword evidence="3" id="KW-1185">Reference proteome</keyword>
<evidence type="ECO:0000313" key="3">
    <source>
        <dbReference type="Proteomes" id="UP000799776"/>
    </source>
</evidence>
<dbReference type="EMBL" id="ML978768">
    <property type="protein sequence ID" value="KAF2083620.1"/>
    <property type="molecule type" value="Genomic_DNA"/>
</dbReference>
<dbReference type="InterPro" id="IPR019350">
    <property type="entry name" value="RNA_pol_I-sp_TIF_RRN6-like"/>
</dbReference>
<dbReference type="InterPro" id="IPR048535">
    <property type="entry name" value="RRN6_beta-prop"/>
</dbReference>
<protein>
    <recommendedName>
        <fullName evidence="1">RRN6 beta-propeller domain-containing protein</fullName>
    </recommendedName>
</protein>
<dbReference type="GO" id="GO:0042790">
    <property type="term" value="P:nucleolar large rRNA transcription by RNA polymerase I"/>
    <property type="evidence" value="ECO:0007669"/>
    <property type="project" value="TreeGrafter"/>
</dbReference>
<dbReference type="Proteomes" id="UP000799776">
    <property type="component" value="Unassembled WGS sequence"/>
</dbReference>
<name>A0A9P4HL59_9PEZI</name>
<feature type="domain" description="RRN6 beta-propeller" evidence="1">
    <location>
        <begin position="104"/>
        <end position="436"/>
    </location>
</feature>
<evidence type="ECO:0000259" key="1">
    <source>
        <dbReference type="Pfam" id="PF10214"/>
    </source>
</evidence>
<reference evidence="2" key="1">
    <citation type="journal article" date="2020" name="Stud. Mycol.">
        <title>101 Dothideomycetes genomes: a test case for predicting lifestyles and emergence of pathogens.</title>
        <authorList>
            <person name="Haridas S."/>
            <person name="Albert R."/>
            <person name="Binder M."/>
            <person name="Bloem J."/>
            <person name="Labutti K."/>
            <person name="Salamov A."/>
            <person name="Andreopoulos B."/>
            <person name="Baker S."/>
            <person name="Barry K."/>
            <person name="Bills G."/>
            <person name="Bluhm B."/>
            <person name="Cannon C."/>
            <person name="Castanera R."/>
            <person name="Culley D."/>
            <person name="Daum C."/>
            <person name="Ezra D."/>
            <person name="Gonzalez J."/>
            <person name="Henrissat B."/>
            <person name="Kuo A."/>
            <person name="Liang C."/>
            <person name="Lipzen A."/>
            <person name="Lutzoni F."/>
            <person name="Magnuson J."/>
            <person name="Mondo S."/>
            <person name="Nolan M."/>
            <person name="Ohm R."/>
            <person name="Pangilinan J."/>
            <person name="Park H.-J."/>
            <person name="Ramirez L."/>
            <person name="Alfaro M."/>
            <person name="Sun H."/>
            <person name="Tritt A."/>
            <person name="Yoshinaga Y."/>
            <person name="Zwiers L.-H."/>
            <person name="Turgeon B."/>
            <person name="Goodwin S."/>
            <person name="Spatafora J."/>
            <person name="Crous P."/>
            <person name="Grigoriev I."/>
        </authorList>
    </citation>
    <scope>NUCLEOTIDE SEQUENCE</scope>
    <source>
        <strain evidence="2">CBS 121410</strain>
    </source>
</reference>
<organism evidence="2 3">
    <name type="scientific">Saccharata proteae CBS 121410</name>
    <dbReference type="NCBI Taxonomy" id="1314787"/>
    <lineage>
        <taxon>Eukaryota</taxon>
        <taxon>Fungi</taxon>
        <taxon>Dikarya</taxon>
        <taxon>Ascomycota</taxon>
        <taxon>Pezizomycotina</taxon>
        <taxon>Dothideomycetes</taxon>
        <taxon>Dothideomycetes incertae sedis</taxon>
        <taxon>Botryosphaeriales</taxon>
        <taxon>Saccharataceae</taxon>
        <taxon>Saccharata</taxon>
    </lineage>
</organism>
<gene>
    <name evidence="2" type="ORF">K490DRAFT_51214</name>
</gene>
<dbReference type="Pfam" id="PF10214">
    <property type="entry name" value="Rrn6_beta-prop"/>
    <property type="match status" value="1"/>
</dbReference>
<sequence>MTDSHVTDLNYGHVGLAVYDPEVKQWSFTRRPGSRRTLQPVGQPEAIIPAISSDLTPPNGLARQLHRESEEVLRSNPELHAARWFLTENAKLSKAVLAIAARYDPVRGALVDFGRAADVDDRRMRCTVKIAALPGGKGGHALRIIQLRNEHRGWAQDKSVWLNVPHLGAGETGWWSGNGAPIQQVCFASTEDETGTFLAVRTDTVVHLFRPLWHRAPVKASGHANTYERFPASRLDASPIVQIPIAKGKPAYADVSFNPWYQRQIATINQHGVWTIWNIEGVKDNKRSTFRTLRAKVGRVIGDRDIEKADGEDPEDDVPAPKFHDGWFRVLWVGDVNTIAVFSRRQVVLFNFRGDTKHLKSPDIGLKNTTDWILDAKRDPRSTDRIFILTSSRLILSAVRVPDEVGKGNEAAEAGAQSLLSWRHFRHPEDMTLQMS</sequence>
<evidence type="ECO:0000313" key="2">
    <source>
        <dbReference type="EMBL" id="KAF2083620.1"/>
    </source>
</evidence>